<dbReference type="InterPro" id="IPR023867">
    <property type="entry name" value="Sulphatase_maturase_rSAM"/>
</dbReference>
<comment type="caution">
    <text evidence="7">The sequence shown here is derived from an EMBL/GenBank/DDBJ whole genome shotgun (WGS) entry which is preliminary data.</text>
</comment>
<keyword evidence="8" id="KW-1185">Reference proteome</keyword>
<organism evidence="7 8">
    <name type="scientific">Methanocorpusculum petauri</name>
    <dbReference type="NCBI Taxonomy" id="3002863"/>
    <lineage>
        <taxon>Archaea</taxon>
        <taxon>Methanobacteriati</taxon>
        <taxon>Methanobacteriota</taxon>
        <taxon>Stenosarchaea group</taxon>
        <taxon>Methanomicrobia</taxon>
        <taxon>Methanomicrobiales</taxon>
        <taxon>Methanocorpusculaceae</taxon>
        <taxon>Methanocorpusculum</taxon>
    </lineage>
</organism>
<reference evidence="7" key="1">
    <citation type="submission" date="2022-12" db="EMBL/GenBank/DDBJ databases">
        <title>Isolation and characterisation of novel Methanocorpusculum spp. from native Australian herbivores indicates the genus is ancestrally host-associated.</title>
        <authorList>
            <person name="Volmer J.G."/>
            <person name="Soo R.M."/>
            <person name="Evans P.N."/>
            <person name="Hoedt E.C."/>
            <person name="Astorga Alsina A.L."/>
            <person name="Woodcroft B.J."/>
            <person name="Tyson G.W."/>
            <person name="Hugenholtz P."/>
            <person name="Morrison M."/>
        </authorList>
    </citation>
    <scope>NUCLEOTIDE SEQUENCE</scope>
    <source>
        <strain evidence="7">MG</strain>
    </source>
</reference>
<gene>
    <name evidence="7" type="ORF">O0S10_09370</name>
</gene>
<keyword evidence="4" id="KW-0408">Iron</keyword>
<evidence type="ECO:0000259" key="6">
    <source>
        <dbReference type="Pfam" id="PF04055"/>
    </source>
</evidence>
<name>A0ABT4IJ70_9EURY</name>
<keyword evidence="3" id="KW-0479">Metal-binding</keyword>
<keyword evidence="5" id="KW-0411">Iron-sulfur</keyword>
<dbReference type="RefSeq" id="WP_268925612.1">
    <property type="nucleotide sequence ID" value="NZ_JAPTGB010000023.1"/>
</dbReference>
<dbReference type="InterPro" id="IPR023819">
    <property type="entry name" value="Pep-mod_rSAM_AF0577"/>
</dbReference>
<dbReference type="InterPro" id="IPR007197">
    <property type="entry name" value="rSAM"/>
</dbReference>
<dbReference type="PANTHER" id="PTHR43273:SF2">
    <property type="entry name" value="RADICAL SAM CORE DOMAIN-CONTAINING PROTEIN"/>
    <property type="match status" value="1"/>
</dbReference>
<keyword evidence="2" id="KW-0949">S-adenosyl-L-methionine</keyword>
<dbReference type="InterPro" id="IPR013785">
    <property type="entry name" value="Aldolase_TIM"/>
</dbReference>
<dbReference type="NCBIfam" id="TIGR04084">
    <property type="entry name" value="rSAM_AF0577"/>
    <property type="match status" value="1"/>
</dbReference>
<dbReference type="CDD" id="cd01335">
    <property type="entry name" value="Radical_SAM"/>
    <property type="match status" value="1"/>
</dbReference>
<evidence type="ECO:0000313" key="7">
    <source>
        <dbReference type="EMBL" id="MCZ0861424.1"/>
    </source>
</evidence>
<evidence type="ECO:0000256" key="2">
    <source>
        <dbReference type="ARBA" id="ARBA00022691"/>
    </source>
</evidence>
<evidence type="ECO:0000313" key="8">
    <source>
        <dbReference type="Proteomes" id="UP001141422"/>
    </source>
</evidence>
<evidence type="ECO:0000256" key="1">
    <source>
        <dbReference type="ARBA" id="ARBA00001966"/>
    </source>
</evidence>
<dbReference type="InterPro" id="IPR058240">
    <property type="entry name" value="rSAM_sf"/>
</dbReference>
<dbReference type="NCBIfam" id="TIGR04085">
    <property type="entry name" value="rSAM_more_4Fe4S"/>
    <property type="match status" value="1"/>
</dbReference>
<dbReference type="SFLD" id="SFLDS00029">
    <property type="entry name" value="Radical_SAM"/>
    <property type="match status" value="1"/>
</dbReference>
<comment type="cofactor">
    <cofactor evidence="1">
        <name>[4Fe-4S] cluster</name>
        <dbReference type="ChEBI" id="CHEBI:49883"/>
    </cofactor>
</comment>
<dbReference type="SFLD" id="SFLDG01067">
    <property type="entry name" value="SPASM/twitch_domain_containing"/>
    <property type="match status" value="1"/>
</dbReference>
<evidence type="ECO:0000256" key="5">
    <source>
        <dbReference type="ARBA" id="ARBA00023014"/>
    </source>
</evidence>
<dbReference type="SUPFAM" id="SSF102114">
    <property type="entry name" value="Radical SAM enzymes"/>
    <property type="match status" value="1"/>
</dbReference>
<accession>A0ABT4IJ70</accession>
<evidence type="ECO:0000256" key="4">
    <source>
        <dbReference type="ARBA" id="ARBA00023004"/>
    </source>
</evidence>
<sequence>MFFHLIVTDDCNLCCSYCRAKMFEEEDPAGRTPGTIDETIAETIAYPLEELYRFLAKDPDCVLTFIGGEPLLRADLVMEIMDHAPVRRFMLQTNGTRLCSLPAAYVNRFETILISIDGCRELTDGHRGDGIYDMVLNTAALIRGRGYSGELIARMTVAEDTDIYAAVLHLAEHFTSIHWQMDADFTGDYSHRRFAEWKESYNDGVRRLAAEWVSRIEATGVVPKWYPFLSTTEDLLTGTPSRLRCGSGYSNYSIMTNGWIAPCPIMVGMADYYAGHIRDADPLHLPEIPIGEPCPSCEMYGFCGGRCLYSNIVRPWREHYTLVCDTVRVLHDALAAELPRLKRMMAEGRLAQTAFLHTRYNGCEIIP</sequence>
<dbReference type="Proteomes" id="UP001141422">
    <property type="component" value="Unassembled WGS sequence"/>
</dbReference>
<dbReference type="InterPro" id="IPR023885">
    <property type="entry name" value="4Fe4S-binding_SPASM_dom"/>
</dbReference>
<dbReference type="PANTHER" id="PTHR43273">
    <property type="entry name" value="ANAEROBIC SULFATASE-MATURATING ENZYME HOMOLOG ASLB-RELATED"/>
    <property type="match status" value="1"/>
</dbReference>
<dbReference type="EMBL" id="JAPTGB010000023">
    <property type="protein sequence ID" value="MCZ0861424.1"/>
    <property type="molecule type" value="Genomic_DNA"/>
</dbReference>
<evidence type="ECO:0000256" key="3">
    <source>
        <dbReference type="ARBA" id="ARBA00022723"/>
    </source>
</evidence>
<dbReference type="Pfam" id="PF04055">
    <property type="entry name" value="Radical_SAM"/>
    <property type="match status" value="1"/>
</dbReference>
<proteinExistence type="predicted"/>
<dbReference type="SFLD" id="SFLDG01104">
    <property type="entry name" value="Uncharacterised_Radical_SAM_Su"/>
    <property type="match status" value="1"/>
</dbReference>
<feature type="domain" description="Radical SAM core" evidence="6">
    <location>
        <begin position="6"/>
        <end position="153"/>
    </location>
</feature>
<protein>
    <submittedName>
        <fullName evidence="7">TIGR04084 family radical SAM/SPASM domain-containing protein</fullName>
    </submittedName>
</protein>
<dbReference type="Gene3D" id="3.20.20.70">
    <property type="entry name" value="Aldolase class I"/>
    <property type="match status" value="1"/>
</dbReference>